<evidence type="ECO:0000313" key="8">
    <source>
        <dbReference type="EnsemblMetazoa" id="XP_004926772.1"/>
    </source>
</evidence>
<feature type="site" description="Lowers pKa of active site Tyr" evidence="4">
    <location>
        <position position="107"/>
    </location>
</feature>
<dbReference type="STRING" id="7091.H9IVT6"/>
<keyword evidence="1" id="KW-0560">Oxidoreductase</keyword>
<evidence type="ECO:0000256" key="2">
    <source>
        <dbReference type="PIRSR" id="PIRSR000097-1"/>
    </source>
</evidence>
<dbReference type="InterPro" id="IPR023210">
    <property type="entry name" value="NADP_OxRdtase_dom"/>
</dbReference>
<evidence type="ECO:0000259" key="6">
    <source>
        <dbReference type="Pfam" id="PF00248"/>
    </source>
</evidence>
<evidence type="ECO:0000313" key="9">
    <source>
        <dbReference type="Proteomes" id="UP000005204"/>
    </source>
</evidence>
<dbReference type="Gene3D" id="3.20.20.100">
    <property type="entry name" value="NADP-dependent oxidoreductase domain"/>
    <property type="match status" value="1"/>
</dbReference>
<evidence type="ECO:0000256" key="5">
    <source>
        <dbReference type="SAM" id="SignalP"/>
    </source>
</evidence>
<dbReference type="SMR" id="H9IVT6"/>
<dbReference type="InterPro" id="IPR018170">
    <property type="entry name" value="Aldo/ket_reductase_CS"/>
</dbReference>
<dbReference type="InterPro" id="IPR036812">
    <property type="entry name" value="NAD(P)_OxRdtase_dom_sf"/>
</dbReference>
<dbReference type="PaxDb" id="7091-BGIBMGA001367-TA"/>
<dbReference type="GeneID" id="101746802"/>
<dbReference type="eggNOG" id="KOG1577">
    <property type="taxonomic scope" value="Eukaryota"/>
</dbReference>
<dbReference type="EMBL" id="LC595638">
    <property type="protein sequence ID" value="BCN86447.1"/>
    <property type="molecule type" value="mRNA"/>
</dbReference>
<feature type="chain" id="PRO_5035394297" evidence="5">
    <location>
        <begin position="24"/>
        <end position="331"/>
    </location>
</feature>
<gene>
    <name evidence="8" type="primary">101746802</name>
    <name evidence="7" type="synonym">AKR2E8</name>
</gene>
<keyword evidence="5" id="KW-0732">Signal</keyword>
<proteinExistence type="evidence at transcript level"/>
<reference evidence="9" key="1">
    <citation type="journal article" date="2008" name="Insect Biochem. Mol. Biol.">
        <title>The genome of a lepidopteran model insect, the silkworm Bombyx mori.</title>
        <authorList>
            <consortium name="International Silkworm Genome Consortium"/>
        </authorList>
    </citation>
    <scope>NUCLEOTIDE SEQUENCE [LARGE SCALE GENOMIC DNA]</scope>
    <source>
        <strain evidence="9">p50T</strain>
    </source>
</reference>
<accession>H9IVT6</accession>
<dbReference type="PROSITE" id="PS00798">
    <property type="entry name" value="ALDOKETO_REDUCTASE_1"/>
    <property type="match status" value="1"/>
</dbReference>
<dbReference type="PRINTS" id="PR00069">
    <property type="entry name" value="ALDKETRDTASE"/>
</dbReference>
<dbReference type="PIRSF" id="PIRSF000097">
    <property type="entry name" value="AKR"/>
    <property type="match status" value="1"/>
</dbReference>
<evidence type="ECO:0000256" key="4">
    <source>
        <dbReference type="PIRSR" id="PIRSR000097-3"/>
    </source>
</evidence>
<feature type="signal peptide" evidence="5">
    <location>
        <begin position="1"/>
        <end position="23"/>
    </location>
</feature>
<feature type="active site" description="Proton donor" evidence="2">
    <location>
        <position position="78"/>
    </location>
</feature>
<evidence type="ECO:0000256" key="3">
    <source>
        <dbReference type="PIRSR" id="PIRSR000097-2"/>
    </source>
</evidence>
<organism evidence="8 9">
    <name type="scientific">Bombyx mori</name>
    <name type="common">Silk moth</name>
    <dbReference type="NCBI Taxonomy" id="7091"/>
    <lineage>
        <taxon>Eukaryota</taxon>
        <taxon>Metazoa</taxon>
        <taxon>Ecdysozoa</taxon>
        <taxon>Arthropoda</taxon>
        <taxon>Hexapoda</taxon>
        <taxon>Insecta</taxon>
        <taxon>Pterygota</taxon>
        <taxon>Neoptera</taxon>
        <taxon>Endopterygota</taxon>
        <taxon>Lepidoptera</taxon>
        <taxon>Glossata</taxon>
        <taxon>Ditrysia</taxon>
        <taxon>Bombycoidea</taxon>
        <taxon>Bombycidae</taxon>
        <taxon>Bombycinae</taxon>
        <taxon>Bombyx</taxon>
    </lineage>
</organism>
<dbReference type="EnsemblMetazoa" id="XM_004926715.4">
    <property type="protein sequence ID" value="XP_004926772.1"/>
    <property type="gene ID" value="LOC101746802"/>
</dbReference>
<name>H9IVT6_BOMMO</name>
<feature type="domain" description="NADP-dependent oxidoreductase" evidence="6">
    <location>
        <begin position="40"/>
        <end position="308"/>
    </location>
</feature>
<dbReference type="InterPro" id="IPR020471">
    <property type="entry name" value="AKR"/>
</dbReference>
<dbReference type="OMA" id="YDKNYRT"/>
<sequence>MVVYKYSFVFVFAAVIHLSPSAGLAPVLKLNNGKEIPGFGIGTWLGTNSNELKGDEVQKSVEWAIDAGYRHIDTAAIYSTEDQVGRAIKKKIAEGVVKREDLFVTTKLWNTNHKKEAVLPALRKSLKNLDLDYVDLYLIHWPIALHDNASISQTDYVETWQAMTDVLNQGLTKSIGVSNFNIQQLERLKSEGGVTPSVLQVEINLNLQQPALLDYCKAQGIVVVAYTPFGNLFNRQPSAPAPRADDQRLVAIAQKYKKTVPQIVLRYLVELGVIPIPKSLHKDRVEENIQIYDFSLTPDEIQLLKSFDNGYRTLSPLFWAHSPYFPFESKN</sequence>
<protein>
    <submittedName>
        <fullName evidence="7">Aldo-keto reductase</fullName>
    </submittedName>
</protein>
<feature type="binding site" evidence="3">
    <location>
        <position position="140"/>
    </location>
    <ligand>
        <name>substrate</name>
    </ligand>
</feature>
<dbReference type="Pfam" id="PF00248">
    <property type="entry name" value="Aldo_ket_red"/>
    <property type="match status" value="1"/>
</dbReference>
<dbReference type="OrthoDB" id="416253at2759"/>
<dbReference type="FunFam" id="3.20.20.100:FF:000002">
    <property type="entry name" value="2,5-diketo-D-gluconic acid reductase A"/>
    <property type="match status" value="1"/>
</dbReference>
<evidence type="ECO:0000313" key="7">
    <source>
        <dbReference type="EMBL" id="BCN86447.1"/>
    </source>
</evidence>
<dbReference type="KEGG" id="bmor:101746802"/>
<dbReference type="GO" id="GO:0016616">
    <property type="term" value="F:oxidoreductase activity, acting on the CH-OH group of donors, NAD or NADP as acceptor"/>
    <property type="evidence" value="ECO:0007669"/>
    <property type="project" value="UniProtKB-ARBA"/>
</dbReference>
<dbReference type="AlphaFoldDB" id="H9IVT6"/>
<keyword evidence="9" id="KW-1185">Reference proteome</keyword>
<dbReference type="PANTHER" id="PTHR11732">
    <property type="entry name" value="ALDO/KETO REDUCTASE"/>
    <property type="match status" value="1"/>
</dbReference>
<dbReference type="Proteomes" id="UP000005204">
    <property type="component" value="Unassembled WGS sequence"/>
</dbReference>
<evidence type="ECO:0000256" key="1">
    <source>
        <dbReference type="ARBA" id="ARBA00023002"/>
    </source>
</evidence>
<reference evidence="8" key="3">
    <citation type="submission" date="2022-06" db="UniProtKB">
        <authorList>
            <consortium name="EnsemblMetazoa"/>
        </authorList>
    </citation>
    <scope>IDENTIFICATION</scope>
    <source>
        <strain evidence="8">p50T (Dazao)</strain>
    </source>
</reference>
<reference evidence="7" key="2">
    <citation type="submission" date="2020-11" db="EMBL/GenBank/DDBJ databases">
        <title>Functional analysis of aldose reductase2 in the silkworm, Bombyx Mori.</title>
        <authorList>
            <person name="Yamamoto K."/>
            <person name="Endo S."/>
        </authorList>
    </citation>
    <scope>NUCLEOTIDE SEQUENCE</scope>
    <source>
        <strain evidence="7">P50T</strain>
    </source>
</reference>
<dbReference type="PROSITE" id="PS00062">
    <property type="entry name" value="ALDOKETO_REDUCTASE_2"/>
    <property type="match status" value="1"/>
</dbReference>
<dbReference type="HOGENOM" id="CLU_023205_0_0_1"/>
<dbReference type="InParanoid" id="H9IVT6"/>
<dbReference type="SUPFAM" id="SSF51430">
    <property type="entry name" value="NAD(P)-linked oxidoreductase"/>
    <property type="match status" value="1"/>
</dbReference>